<gene>
    <name evidence="1" type="ORF">DSO57_1027978</name>
</gene>
<comment type="caution">
    <text evidence="1">The sequence shown here is derived from an EMBL/GenBank/DDBJ whole genome shotgun (WGS) entry which is preliminary data.</text>
</comment>
<name>A0ACC2RG96_9FUNG</name>
<evidence type="ECO:0000313" key="2">
    <source>
        <dbReference type="Proteomes" id="UP001165960"/>
    </source>
</evidence>
<reference evidence="1" key="1">
    <citation type="submission" date="2022-04" db="EMBL/GenBank/DDBJ databases">
        <title>Genome of the entomopathogenic fungus Entomophthora muscae.</title>
        <authorList>
            <person name="Elya C."/>
            <person name="Lovett B.R."/>
            <person name="Lee E."/>
            <person name="Macias A.M."/>
            <person name="Hajek A.E."/>
            <person name="De Bivort B.L."/>
            <person name="Kasson M.T."/>
            <person name="De Fine Licht H.H."/>
            <person name="Stajich J.E."/>
        </authorList>
    </citation>
    <scope>NUCLEOTIDE SEQUENCE</scope>
    <source>
        <strain evidence="1">Berkeley</strain>
    </source>
</reference>
<protein>
    <submittedName>
        <fullName evidence="1">Uncharacterized protein</fullName>
    </submittedName>
</protein>
<keyword evidence="2" id="KW-1185">Reference proteome</keyword>
<organism evidence="1 2">
    <name type="scientific">Entomophthora muscae</name>
    <dbReference type="NCBI Taxonomy" id="34485"/>
    <lineage>
        <taxon>Eukaryota</taxon>
        <taxon>Fungi</taxon>
        <taxon>Fungi incertae sedis</taxon>
        <taxon>Zoopagomycota</taxon>
        <taxon>Entomophthoromycotina</taxon>
        <taxon>Entomophthoromycetes</taxon>
        <taxon>Entomophthorales</taxon>
        <taxon>Entomophthoraceae</taxon>
        <taxon>Entomophthora</taxon>
    </lineage>
</organism>
<dbReference type="EMBL" id="QTSX02007274">
    <property type="protein sequence ID" value="KAJ9049111.1"/>
    <property type="molecule type" value="Genomic_DNA"/>
</dbReference>
<dbReference type="Proteomes" id="UP001165960">
    <property type="component" value="Unassembled WGS sequence"/>
</dbReference>
<proteinExistence type="predicted"/>
<evidence type="ECO:0000313" key="1">
    <source>
        <dbReference type="EMBL" id="KAJ9049111.1"/>
    </source>
</evidence>
<sequence length="162" mass="18018">MEVMSNTKTLFFFTPRGALRAVAAFRLALYTTIAIVGLSFYRNEAFTAISLYFAIVSACAVSDSFQAYPKYARLSIGVFFSELFVMFIGAIFSLVALLDERSYDWVYSKDLFCFWAIPYLAVAVITSVIPFFGSLAIFVVTNISTLKENSHVNSSVAPEEKA</sequence>
<accession>A0ACC2RG96</accession>